<dbReference type="AlphaFoldDB" id="A0A256F3H7"/>
<protein>
    <submittedName>
        <fullName evidence="1">Uncharacterized protein</fullName>
    </submittedName>
</protein>
<dbReference type="EMBL" id="NNRK01000034">
    <property type="protein sequence ID" value="OYR09392.1"/>
    <property type="molecule type" value="Genomic_DNA"/>
</dbReference>
<gene>
    <name evidence="1" type="ORF">CEV32_1821</name>
</gene>
<sequence length="42" mass="4793">MAEKPTNCQYRRAIGRTGIGSSSLRPADYSKTVSFLRHFENF</sequence>
<name>A0A256F3H7_9HYPH</name>
<evidence type="ECO:0000313" key="1">
    <source>
        <dbReference type="EMBL" id="OYR09392.1"/>
    </source>
</evidence>
<reference evidence="1 2" key="1">
    <citation type="submission" date="2017-07" db="EMBL/GenBank/DDBJ databases">
        <title>Phylogenetic study on the rhizospheric bacterium Ochrobactrum sp. A44.</title>
        <authorList>
            <person name="Krzyzanowska D.M."/>
            <person name="Ossowicki A."/>
            <person name="Rajewska M."/>
            <person name="Maciag T."/>
            <person name="Kaczynski Z."/>
            <person name="Czerwicka M."/>
            <person name="Jafra S."/>
        </authorList>
    </citation>
    <scope>NUCLEOTIDE SEQUENCE [LARGE SCALE GENOMIC DNA]</scope>
    <source>
        <strain evidence="1 2">PR17</strain>
    </source>
</reference>
<proteinExistence type="predicted"/>
<keyword evidence="2" id="KW-1185">Reference proteome</keyword>
<accession>A0A256F3H7</accession>
<organism evidence="1 2">
    <name type="scientific">Brucella rhizosphaerae</name>
    <dbReference type="NCBI Taxonomy" id="571254"/>
    <lineage>
        <taxon>Bacteria</taxon>
        <taxon>Pseudomonadati</taxon>
        <taxon>Pseudomonadota</taxon>
        <taxon>Alphaproteobacteria</taxon>
        <taxon>Hyphomicrobiales</taxon>
        <taxon>Brucellaceae</taxon>
        <taxon>Brucella/Ochrobactrum group</taxon>
        <taxon>Brucella</taxon>
    </lineage>
</organism>
<evidence type="ECO:0000313" key="2">
    <source>
        <dbReference type="Proteomes" id="UP000216345"/>
    </source>
</evidence>
<comment type="caution">
    <text evidence="1">The sequence shown here is derived from an EMBL/GenBank/DDBJ whole genome shotgun (WGS) entry which is preliminary data.</text>
</comment>
<dbReference type="Proteomes" id="UP000216345">
    <property type="component" value="Unassembled WGS sequence"/>
</dbReference>